<dbReference type="OrthoDB" id="9790554at2"/>
<dbReference type="NCBIfam" id="TIGR00014">
    <property type="entry name" value="arsC"/>
    <property type="match status" value="1"/>
</dbReference>
<dbReference type="EC" id="1.20.4.1" evidence="4"/>
<comment type="similarity">
    <text evidence="1 3 4">Belongs to the ArsC family.</text>
</comment>
<dbReference type="KEGG" id="pin:Ping_1073"/>
<dbReference type="STRING" id="357804.Ping_1073"/>
<evidence type="ECO:0000256" key="1">
    <source>
        <dbReference type="ARBA" id="ARBA00007198"/>
    </source>
</evidence>
<organism evidence="5 6">
    <name type="scientific">Psychromonas ingrahamii (strain DSM 17664 / CCUG 51855 / 37)</name>
    <dbReference type="NCBI Taxonomy" id="357804"/>
    <lineage>
        <taxon>Bacteria</taxon>
        <taxon>Pseudomonadati</taxon>
        <taxon>Pseudomonadota</taxon>
        <taxon>Gammaproteobacteria</taxon>
        <taxon>Alteromonadales</taxon>
        <taxon>Psychromonadaceae</taxon>
        <taxon>Psychromonas</taxon>
    </lineage>
</organism>
<gene>
    <name evidence="5" type="ordered locus">Ping_1073</name>
</gene>
<dbReference type="InterPro" id="IPR006660">
    <property type="entry name" value="Arsenate_reductase-like"/>
</dbReference>
<dbReference type="EMBL" id="CP000510">
    <property type="protein sequence ID" value="ABM02912.1"/>
    <property type="molecule type" value="Genomic_DNA"/>
</dbReference>
<dbReference type="PROSITE" id="PS51353">
    <property type="entry name" value="ARSC"/>
    <property type="match status" value="1"/>
</dbReference>
<dbReference type="HOGENOM" id="CLU_116644_0_1_6"/>
<dbReference type="GO" id="GO:0008794">
    <property type="term" value="F:arsenate reductase (glutaredoxin) activity"/>
    <property type="evidence" value="ECO:0007669"/>
    <property type="project" value="UniProtKB-UniRule"/>
</dbReference>
<dbReference type="CDD" id="cd03034">
    <property type="entry name" value="ArsC_ArsC"/>
    <property type="match status" value="1"/>
</dbReference>
<dbReference type="AlphaFoldDB" id="A1STU7"/>
<dbReference type="PANTHER" id="PTHR30041">
    <property type="entry name" value="ARSENATE REDUCTASE"/>
    <property type="match status" value="1"/>
</dbReference>
<dbReference type="InterPro" id="IPR006659">
    <property type="entry name" value="Arsenate_reductase"/>
</dbReference>
<dbReference type="SUPFAM" id="SSF52833">
    <property type="entry name" value="Thioredoxin-like"/>
    <property type="match status" value="1"/>
</dbReference>
<sequence>MTGIIIYHNPICSKSRTTLALLKEHSDNDNIKVIKYLETPPTVEQLQDIINRLDFDSARQLMRCNEDLYKTLKLKDQNNEQLLLQAMVENPKLIERPIVLANGKAIIGRPPESVLTIL</sequence>
<dbReference type="Gene3D" id="3.40.30.10">
    <property type="entry name" value="Glutaredoxin"/>
    <property type="match status" value="1"/>
</dbReference>
<dbReference type="Pfam" id="PF03960">
    <property type="entry name" value="ArsC"/>
    <property type="match status" value="1"/>
</dbReference>
<dbReference type="InterPro" id="IPR036249">
    <property type="entry name" value="Thioredoxin-like_sf"/>
</dbReference>
<proteinExistence type="inferred from homology"/>
<evidence type="ECO:0000256" key="3">
    <source>
        <dbReference type="PROSITE-ProRule" id="PRU01282"/>
    </source>
</evidence>
<comment type="catalytic activity">
    <reaction evidence="4">
        <text>[glutaredoxin]-dithiol + arsenate + glutathione + H(+) = glutathionyl-S-S-[glutaredoxin] + arsenite + H2O</text>
        <dbReference type="Rhea" id="RHEA:22016"/>
        <dbReference type="Rhea" id="RHEA-COMP:10729"/>
        <dbReference type="Rhea" id="RHEA-COMP:17668"/>
        <dbReference type="ChEBI" id="CHEBI:15377"/>
        <dbReference type="ChEBI" id="CHEBI:15378"/>
        <dbReference type="ChEBI" id="CHEBI:29242"/>
        <dbReference type="ChEBI" id="CHEBI:29950"/>
        <dbReference type="ChEBI" id="CHEBI:48597"/>
        <dbReference type="ChEBI" id="CHEBI:57925"/>
        <dbReference type="ChEBI" id="CHEBI:146199"/>
        <dbReference type="EC" id="1.20.4.1"/>
    </reaction>
</comment>
<accession>A1STU7</accession>
<evidence type="ECO:0000313" key="5">
    <source>
        <dbReference type="EMBL" id="ABM02912.1"/>
    </source>
</evidence>
<dbReference type="eggNOG" id="COG1393">
    <property type="taxonomic scope" value="Bacteria"/>
</dbReference>
<evidence type="ECO:0000256" key="4">
    <source>
        <dbReference type="RuleBase" id="RU362029"/>
    </source>
</evidence>
<reference evidence="5 6" key="1">
    <citation type="submission" date="2007-01" db="EMBL/GenBank/DDBJ databases">
        <title>Complete sequence of Psychromonas ingrahamii 37.</title>
        <authorList>
            <consortium name="US DOE Joint Genome Institute"/>
            <person name="Copeland A."/>
            <person name="Lucas S."/>
            <person name="Lapidus A."/>
            <person name="Barry K."/>
            <person name="Detter J.C."/>
            <person name="Glavina del Rio T."/>
            <person name="Hammon N."/>
            <person name="Israni S."/>
            <person name="Dalin E."/>
            <person name="Tice H."/>
            <person name="Pitluck S."/>
            <person name="Thompson L.S."/>
            <person name="Brettin T."/>
            <person name="Bruce D."/>
            <person name="Han C."/>
            <person name="Tapia R."/>
            <person name="Schmutz J."/>
            <person name="Larimer F."/>
            <person name="Land M."/>
            <person name="Hauser L."/>
            <person name="Kyrpides N."/>
            <person name="Ivanova N."/>
            <person name="Staley J."/>
            <person name="Richardson P."/>
        </authorList>
    </citation>
    <scope>NUCLEOTIDE SEQUENCE [LARGE SCALE GENOMIC DNA]</scope>
    <source>
        <strain evidence="5 6">37</strain>
    </source>
</reference>
<protein>
    <recommendedName>
        <fullName evidence="4">Arsenate reductase</fullName>
        <ecNumber evidence="4">1.20.4.1</ecNumber>
    </recommendedName>
</protein>
<evidence type="ECO:0000256" key="2">
    <source>
        <dbReference type="ARBA" id="ARBA00023002"/>
    </source>
</evidence>
<dbReference type="RefSeq" id="WP_011769475.1">
    <property type="nucleotide sequence ID" value="NC_008709.1"/>
</dbReference>
<dbReference type="Proteomes" id="UP000000639">
    <property type="component" value="Chromosome"/>
</dbReference>
<keyword evidence="6" id="KW-1185">Reference proteome</keyword>
<dbReference type="PANTHER" id="PTHR30041:SF4">
    <property type="entry name" value="ARSENATE REDUCTASE"/>
    <property type="match status" value="1"/>
</dbReference>
<evidence type="ECO:0000313" key="6">
    <source>
        <dbReference type="Proteomes" id="UP000000639"/>
    </source>
</evidence>
<keyword evidence="2 4" id="KW-0560">Oxidoreductase</keyword>
<name>A1STU7_PSYIN</name>